<protein>
    <submittedName>
        <fullName evidence="6">Nodulation protein D</fullName>
    </submittedName>
</protein>
<dbReference type="Pfam" id="PF03466">
    <property type="entry name" value="LysR_substrate"/>
    <property type="match status" value="1"/>
</dbReference>
<dbReference type="AlphaFoldDB" id="A0A2S2E422"/>
<evidence type="ECO:0000256" key="2">
    <source>
        <dbReference type="ARBA" id="ARBA00023015"/>
    </source>
</evidence>
<dbReference type="InterPro" id="IPR005119">
    <property type="entry name" value="LysR_subst-bd"/>
</dbReference>
<dbReference type="GO" id="GO:0003677">
    <property type="term" value="F:DNA binding"/>
    <property type="evidence" value="ECO:0007669"/>
    <property type="project" value="UniProtKB-KW"/>
</dbReference>
<dbReference type="InterPro" id="IPR036390">
    <property type="entry name" value="WH_DNA-bd_sf"/>
</dbReference>
<reference evidence="6 7" key="1">
    <citation type="submission" date="2018-05" db="EMBL/GenBank/DDBJ databases">
        <title>Salinimonas sp. HMF8227 Genome sequencing and assembly.</title>
        <authorList>
            <person name="Kang H."/>
            <person name="Kang J."/>
            <person name="Cha I."/>
            <person name="Kim H."/>
            <person name="Joh K."/>
        </authorList>
    </citation>
    <scope>NUCLEOTIDE SEQUENCE [LARGE SCALE GENOMIC DNA]</scope>
    <source>
        <strain evidence="6 7">HMF8227</strain>
    </source>
</reference>
<name>A0A2S2E422_9ALTE</name>
<dbReference type="Gene3D" id="3.40.190.10">
    <property type="entry name" value="Periplasmic binding protein-like II"/>
    <property type="match status" value="2"/>
</dbReference>
<dbReference type="CDD" id="cd08417">
    <property type="entry name" value="PBP2_Nitroaromatics_like"/>
    <property type="match status" value="1"/>
</dbReference>
<gene>
    <name evidence="6" type="ORF">HMF8227_01913</name>
</gene>
<dbReference type="PANTHER" id="PTHR30118:SF15">
    <property type="entry name" value="TRANSCRIPTIONAL REGULATORY PROTEIN"/>
    <property type="match status" value="1"/>
</dbReference>
<dbReference type="RefSeq" id="WP_109339963.1">
    <property type="nucleotide sequence ID" value="NZ_CP029347.1"/>
</dbReference>
<dbReference type="SUPFAM" id="SSF46785">
    <property type="entry name" value="Winged helix' DNA-binding domain"/>
    <property type="match status" value="1"/>
</dbReference>
<dbReference type="InterPro" id="IPR037402">
    <property type="entry name" value="YidZ_PBP2"/>
</dbReference>
<keyword evidence="3" id="KW-0238">DNA-binding</keyword>
<evidence type="ECO:0000259" key="5">
    <source>
        <dbReference type="PROSITE" id="PS50931"/>
    </source>
</evidence>
<dbReference type="PRINTS" id="PR00039">
    <property type="entry name" value="HTHLYSR"/>
</dbReference>
<dbReference type="KEGG" id="salh:HMF8227_01913"/>
<evidence type="ECO:0000313" key="7">
    <source>
        <dbReference type="Proteomes" id="UP000245728"/>
    </source>
</evidence>
<dbReference type="SUPFAM" id="SSF53850">
    <property type="entry name" value="Periplasmic binding protein-like II"/>
    <property type="match status" value="1"/>
</dbReference>
<dbReference type="OrthoDB" id="8720143at2"/>
<dbReference type="GO" id="GO:0003700">
    <property type="term" value="F:DNA-binding transcription factor activity"/>
    <property type="evidence" value="ECO:0007669"/>
    <property type="project" value="InterPro"/>
</dbReference>
<dbReference type="Gene3D" id="1.10.10.10">
    <property type="entry name" value="Winged helix-like DNA-binding domain superfamily/Winged helix DNA-binding domain"/>
    <property type="match status" value="1"/>
</dbReference>
<dbReference type="InterPro" id="IPR050389">
    <property type="entry name" value="LysR-type_TF"/>
</dbReference>
<proteinExistence type="inferred from homology"/>
<comment type="similarity">
    <text evidence="1">Belongs to the LysR transcriptional regulatory family.</text>
</comment>
<feature type="domain" description="HTH lysR-type" evidence="5">
    <location>
        <begin position="11"/>
        <end position="68"/>
    </location>
</feature>
<dbReference type="EMBL" id="CP029347">
    <property type="protein sequence ID" value="AWL12383.1"/>
    <property type="molecule type" value="Genomic_DNA"/>
</dbReference>
<dbReference type="InterPro" id="IPR036388">
    <property type="entry name" value="WH-like_DNA-bd_sf"/>
</dbReference>
<keyword evidence="7" id="KW-1185">Reference proteome</keyword>
<organism evidence="6 7">
    <name type="scientific">Saliniradius amylolyticus</name>
    <dbReference type="NCBI Taxonomy" id="2183582"/>
    <lineage>
        <taxon>Bacteria</taxon>
        <taxon>Pseudomonadati</taxon>
        <taxon>Pseudomonadota</taxon>
        <taxon>Gammaproteobacteria</taxon>
        <taxon>Alteromonadales</taxon>
        <taxon>Alteromonadaceae</taxon>
        <taxon>Saliniradius</taxon>
    </lineage>
</organism>
<evidence type="ECO:0000256" key="4">
    <source>
        <dbReference type="ARBA" id="ARBA00023163"/>
    </source>
</evidence>
<dbReference type="PROSITE" id="PS50931">
    <property type="entry name" value="HTH_LYSR"/>
    <property type="match status" value="1"/>
</dbReference>
<keyword evidence="4" id="KW-0804">Transcription</keyword>
<keyword evidence="2" id="KW-0805">Transcription regulation</keyword>
<dbReference type="InterPro" id="IPR000847">
    <property type="entry name" value="LysR_HTH_N"/>
</dbReference>
<accession>A0A2S2E422</accession>
<sequence>MKKSLTDFQQLDLNLLKIFEALYIERNMTRAAHRLHLTPSAVSHAVKRLREHLDDPLFVRQSQRMQPTMLCESLAPALLENLAQLKHILQLREAFDPDTAQHQFRIGIHEALEKQLLPPLITQLSHRAPGMGLTSVGFRRRRMDKELSTGTIDLAIDVALPVTAPILHQPLMNDNFCVALRRDHPLLAGQSLTSEAYRQASHISVSHRSQGPAVEDISFQQQGLERRIACQCQSYVTALAIAASTDFLVTLPQSIARLLDDGRLRQLPLPISTPPLEIHLYWHKNSDSNPALSWLRKQIRTLV</sequence>
<dbReference type="PANTHER" id="PTHR30118">
    <property type="entry name" value="HTH-TYPE TRANSCRIPTIONAL REGULATOR LEUO-RELATED"/>
    <property type="match status" value="1"/>
</dbReference>
<evidence type="ECO:0000256" key="1">
    <source>
        <dbReference type="ARBA" id="ARBA00009437"/>
    </source>
</evidence>
<evidence type="ECO:0000256" key="3">
    <source>
        <dbReference type="ARBA" id="ARBA00023125"/>
    </source>
</evidence>
<evidence type="ECO:0000313" key="6">
    <source>
        <dbReference type="EMBL" id="AWL12383.1"/>
    </source>
</evidence>
<dbReference type="Proteomes" id="UP000245728">
    <property type="component" value="Chromosome"/>
</dbReference>
<dbReference type="Pfam" id="PF00126">
    <property type="entry name" value="HTH_1"/>
    <property type="match status" value="1"/>
</dbReference>